<keyword evidence="2" id="KW-1133">Transmembrane helix</keyword>
<keyword evidence="2" id="KW-0812">Transmembrane</keyword>
<feature type="region of interest" description="Disordered" evidence="1">
    <location>
        <begin position="300"/>
        <end position="348"/>
    </location>
</feature>
<dbReference type="Proteomes" id="UP000030640">
    <property type="component" value="Unassembled WGS sequence"/>
</dbReference>
<keyword evidence="4" id="KW-1185">Reference proteome</keyword>
<dbReference type="GeneID" id="20040725"/>
<evidence type="ECO:0000256" key="1">
    <source>
        <dbReference type="SAM" id="MobiDB-lite"/>
    </source>
</evidence>
<evidence type="ECO:0000313" key="3">
    <source>
        <dbReference type="EMBL" id="EUD64170.1"/>
    </source>
</evidence>
<sequence>MGLPYQGVSFKNYMLSLTNRVTGTLSEIEDVSEEANGRRLGILSKDTDEIIDVWNWFEQGGHDSTAVRRLWEYSLRSCIKLEAWWNNLQNKGVSEGRYDQGPCHINEIQVGGGQIGFGTDCQIHKSELAWNQKGSLRHIQGKGQENRSLAICRDLVTQVMLAFEMISSSTQSRDKLKQENPCMRLYRGLVQWGGEAVAHEVMKDWFTGEGNCMGGGGFSSCLKGLDLYEVVSEILYGYQKGDKNISCQKVPKEISDEKTEQEEYRLSGVEGASFSSCASGGQTCEDRLRVHDGEVELHDLTTPAELTERSQGRGDPSPGFPVGHNSGTSGMSGDSKMRHENEESYDSTGQMLQNDVKRVFSDRVPLAEVLGGILASLGSVAALYGYYRIYYLGRGRQRKCKSSRGNNMAVTYASL</sequence>
<organism evidence="3 4">
    <name type="scientific">Plasmodium inui San Antonio 1</name>
    <dbReference type="NCBI Taxonomy" id="1237626"/>
    <lineage>
        <taxon>Eukaryota</taxon>
        <taxon>Sar</taxon>
        <taxon>Alveolata</taxon>
        <taxon>Apicomplexa</taxon>
        <taxon>Aconoidasida</taxon>
        <taxon>Haemosporida</taxon>
        <taxon>Plasmodiidae</taxon>
        <taxon>Plasmodium</taxon>
        <taxon>Plasmodium (Plasmodium)</taxon>
    </lineage>
</organism>
<feature type="transmembrane region" description="Helical" evidence="2">
    <location>
        <begin position="369"/>
        <end position="389"/>
    </location>
</feature>
<gene>
    <name evidence="3" type="ORF">C922_05451</name>
</gene>
<keyword evidence="2" id="KW-0472">Membrane</keyword>
<dbReference type="AlphaFoldDB" id="W6ZY17"/>
<dbReference type="VEuPathDB" id="PlasmoDB:C922_05451"/>
<dbReference type="EMBL" id="KI965533">
    <property type="protein sequence ID" value="EUD64170.1"/>
    <property type="molecule type" value="Genomic_DNA"/>
</dbReference>
<dbReference type="RefSeq" id="XP_008819244.1">
    <property type="nucleotide sequence ID" value="XM_008821022.1"/>
</dbReference>
<accession>W6ZY17</accession>
<proteinExistence type="predicted"/>
<name>W6ZY17_9APIC</name>
<reference evidence="3 4" key="1">
    <citation type="submission" date="2013-02" db="EMBL/GenBank/DDBJ databases">
        <title>The Genome Sequence of Plasmodium inui San Antonio 1.</title>
        <authorList>
            <consortium name="The Broad Institute Genome Sequencing Platform"/>
            <consortium name="The Broad Institute Genome Sequencing Center for Infectious Disease"/>
            <person name="Neafsey D."/>
            <person name="Cheeseman I."/>
            <person name="Volkman S."/>
            <person name="Adams J."/>
            <person name="Walker B."/>
            <person name="Young S.K."/>
            <person name="Zeng Q."/>
            <person name="Gargeya S."/>
            <person name="Fitzgerald M."/>
            <person name="Haas B."/>
            <person name="Abouelleil A."/>
            <person name="Alvarado L."/>
            <person name="Arachchi H.M."/>
            <person name="Berlin A.M."/>
            <person name="Chapman S.B."/>
            <person name="Dewar J."/>
            <person name="Goldberg J."/>
            <person name="Griggs A."/>
            <person name="Gujja S."/>
            <person name="Hansen M."/>
            <person name="Howarth C."/>
            <person name="Imamovic A."/>
            <person name="Larimer J."/>
            <person name="McCowan C."/>
            <person name="Murphy C."/>
            <person name="Neiman D."/>
            <person name="Pearson M."/>
            <person name="Priest M."/>
            <person name="Roberts A."/>
            <person name="Saif S."/>
            <person name="Shea T."/>
            <person name="Sisk P."/>
            <person name="Sykes S."/>
            <person name="Wortman J."/>
            <person name="Nusbaum C."/>
            <person name="Birren B."/>
        </authorList>
    </citation>
    <scope>NUCLEOTIDE SEQUENCE [LARGE SCALE GENOMIC DNA]</scope>
    <source>
        <strain evidence="3 4">San Antonio 1</strain>
    </source>
</reference>
<evidence type="ECO:0000256" key="2">
    <source>
        <dbReference type="SAM" id="Phobius"/>
    </source>
</evidence>
<evidence type="ECO:0000313" key="4">
    <source>
        <dbReference type="Proteomes" id="UP000030640"/>
    </source>
</evidence>
<protein>
    <submittedName>
        <fullName evidence="3">Uncharacterized protein</fullName>
    </submittedName>
</protein>